<organism evidence="1 2">
    <name type="scientific">Pseudanabaena mucicola FACHB-723</name>
    <dbReference type="NCBI Taxonomy" id="2692860"/>
    <lineage>
        <taxon>Bacteria</taxon>
        <taxon>Bacillati</taxon>
        <taxon>Cyanobacteriota</taxon>
        <taxon>Cyanophyceae</taxon>
        <taxon>Pseudanabaenales</taxon>
        <taxon>Pseudanabaenaceae</taxon>
        <taxon>Pseudanabaena</taxon>
    </lineage>
</organism>
<evidence type="ECO:0000313" key="2">
    <source>
        <dbReference type="Proteomes" id="UP000642094"/>
    </source>
</evidence>
<comment type="caution">
    <text evidence="1">The sequence shown here is derived from an EMBL/GenBank/DDBJ whole genome shotgun (WGS) entry which is preliminary data.</text>
</comment>
<evidence type="ECO:0000313" key="1">
    <source>
        <dbReference type="EMBL" id="MBD2187095.1"/>
    </source>
</evidence>
<proteinExistence type="predicted"/>
<dbReference type="PANTHER" id="PTHR45947:SF3">
    <property type="entry name" value="SULFOQUINOVOSYL TRANSFERASE SQD2"/>
    <property type="match status" value="1"/>
</dbReference>
<keyword evidence="2" id="KW-1185">Reference proteome</keyword>
<dbReference type="EMBL" id="JACJQB010000003">
    <property type="protein sequence ID" value="MBD2187095.1"/>
    <property type="molecule type" value="Genomic_DNA"/>
</dbReference>
<protein>
    <submittedName>
        <fullName evidence="1">Glycosyltransferase family 4 protein</fullName>
    </submittedName>
</protein>
<reference evidence="1 2" key="1">
    <citation type="journal article" date="2020" name="ISME J.">
        <title>Comparative genomics reveals insights into cyanobacterial evolution and habitat adaptation.</title>
        <authorList>
            <person name="Chen M.Y."/>
            <person name="Teng W.K."/>
            <person name="Zhao L."/>
            <person name="Hu C.X."/>
            <person name="Zhou Y.K."/>
            <person name="Han B.P."/>
            <person name="Song L.R."/>
            <person name="Shu W.S."/>
        </authorList>
    </citation>
    <scope>NUCLEOTIDE SEQUENCE [LARGE SCALE GENOMIC DNA]</scope>
    <source>
        <strain evidence="1 2">FACHB-723</strain>
    </source>
</reference>
<sequence>MNNFITNHHIAVVAPSAYVLGGVQVWLDYLITGLESKGWNVTFVLTEGKYHDTKQYLEKHPFRSFYCVKNQTGSQEGRICALASAFKKLNPDLIVNVNIVDTYLAVERIRSQGFVTSPKVVMTLHGAQADFLDDINRFRTIIDAIVVTNKLLTQLIKNFCVFETERLFYAPYGVDTVKPDIGQTSQNVLRLAYVGRFEEQQKKISDIPLILTELEKYTNHYKLVLAGSGPDEEILRSALAIFGDRVEFKGVLSQEELNTYIYQSSTALLLTSTWETGPIVAWEAMANGLVLVTSQYIGSGIEGSLHNEKNCLTFPIGDIKAAATAILRLQDPELKFNLSQAGRELVCQRYSRANSIQMWEEAIDKIMKLPPKQLPKTVQKFPPSGKLDRLLGNRLAETVRKFLGIRFEHQSAGGEWPHSYGKNANEEEFIKHLQKIENTLKQHE</sequence>
<dbReference type="Proteomes" id="UP000642094">
    <property type="component" value="Unassembled WGS sequence"/>
</dbReference>
<dbReference type="SUPFAM" id="SSF53756">
    <property type="entry name" value="UDP-Glycosyltransferase/glycogen phosphorylase"/>
    <property type="match status" value="1"/>
</dbReference>
<gene>
    <name evidence="1" type="ORF">H6F41_02920</name>
</gene>
<name>A0ABR7ZUG2_9CYAN</name>
<accession>A0ABR7ZUG2</accession>
<dbReference type="CDD" id="cd03801">
    <property type="entry name" value="GT4_PimA-like"/>
    <property type="match status" value="1"/>
</dbReference>
<dbReference type="Gene3D" id="3.40.50.2000">
    <property type="entry name" value="Glycogen Phosphorylase B"/>
    <property type="match status" value="2"/>
</dbReference>
<dbReference type="RefSeq" id="WP_190401984.1">
    <property type="nucleotide sequence ID" value="NZ_JACJQB010000003.1"/>
</dbReference>
<dbReference type="Pfam" id="PF13692">
    <property type="entry name" value="Glyco_trans_1_4"/>
    <property type="match status" value="1"/>
</dbReference>
<dbReference type="InterPro" id="IPR050194">
    <property type="entry name" value="Glycosyltransferase_grp1"/>
</dbReference>
<dbReference type="PANTHER" id="PTHR45947">
    <property type="entry name" value="SULFOQUINOVOSYL TRANSFERASE SQD2"/>
    <property type="match status" value="1"/>
</dbReference>